<dbReference type="GeneID" id="78275714"/>
<comment type="caution">
    <text evidence="2">The sequence shown here is derived from an EMBL/GenBank/DDBJ whole genome shotgun (WGS) entry which is preliminary data.</text>
</comment>
<organism evidence="2 3">
    <name type="scientific">Dubosiella newyorkensis</name>
    <dbReference type="NCBI Taxonomy" id="1862672"/>
    <lineage>
        <taxon>Bacteria</taxon>
        <taxon>Bacillati</taxon>
        <taxon>Bacillota</taxon>
        <taxon>Erysipelotrichia</taxon>
        <taxon>Erysipelotrichales</taxon>
        <taxon>Erysipelotrichaceae</taxon>
        <taxon>Dubosiella</taxon>
    </lineage>
</organism>
<name>A0A1U7NM87_9FIRM</name>
<dbReference type="STRING" id="1862672.BO225_07130"/>
<evidence type="ECO:0000313" key="2">
    <source>
        <dbReference type="EMBL" id="OLU46246.1"/>
    </source>
</evidence>
<protein>
    <submittedName>
        <fullName evidence="2">Uncharacterized protein</fullName>
    </submittedName>
</protein>
<dbReference type="RefSeq" id="WP_076341583.1">
    <property type="nucleotide sequence ID" value="NZ_CAJTMI010000008.1"/>
</dbReference>
<dbReference type="EMBL" id="MPKA01000067">
    <property type="protein sequence ID" value="OLU46246.1"/>
    <property type="molecule type" value="Genomic_DNA"/>
</dbReference>
<dbReference type="AlphaFoldDB" id="A0A1U7NM87"/>
<reference evidence="2 3" key="1">
    <citation type="submission" date="2016-11" db="EMBL/GenBank/DDBJ databases">
        <title>Description of two novel members of the family Erysipelotrichaceae: Ileibacterium lipovorans gen. nov., sp. nov. and Dubosiella newyorkensis, gen. nov., sp. nov.</title>
        <authorList>
            <person name="Cox L.M."/>
            <person name="Sohn J."/>
            <person name="Tyrrell K.L."/>
            <person name="Citron D.M."/>
            <person name="Lawson P.A."/>
            <person name="Patel N.B."/>
            <person name="Iizumi T."/>
            <person name="Perez-Perez G.I."/>
            <person name="Goldstein E.J."/>
            <person name="Blaser M.J."/>
        </authorList>
    </citation>
    <scope>NUCLEOTIDE SEQUENCE [LARGE SCALE GENOMIC DNA]</scope>
    <source>
        <strain evidence="2 3">NYU-BL-A4</strain>
    </source>
</reference>
<proteinExistence type="predicted"/>
<gene>
    <name evidence="2" type="ORF">BO225_07130</name>
</gene>
<evidence type="ECO:0000313" key="3">
    <source>
        <dbReference type="Proteomes" id="UP000186705"/>
    </source>
</evidence>
<keyword evidence="3" id="KW-1185">Reference proteome</keyword>
<feature type="transmembrane region" description="Helical" evidence="1">
    <location>
        <begin position="6"/>
        <end position="29"/>
    </location>
</feature>
<sequence>MRNKGIGTASFVLIALVLALICFGTLGLYSAKMQDTRVDQAIASSKAYHEAISELEIKRLRMERGEEPFQESVTIPIDDNRVLQVLLVNEAGGVQIKKETIESKADWIEDTHIPVWDGKEK</sequence>
<evidence type="ECO:0000256" key="1">
    <source>
        <dbReference type="SAM" id="Phobius"/>
    </source>
</evidence>
<keyword evidence="1" id="KW-0812">Transmembrane</keyword>
<keyword evidence="1" id="KW-1133">Transmembrane helix</keyword>
<accession>A0A1U7NM87</accession>
<dbReference type="OrthoDB" id="9896998at2"/>
<keyword evidence="1" id="KW-0472">Membrane</keyword>
<dbReference type="Proteomes" id="UP000186705">
    <property type="component" value="Unassembled WGS sequence"/>
</dbReference>